<feature type="compositionally biased region" description="Basic and acidic residues" evidence="1">
    <location>
        <begin position="1581"/>
        <end position="1597"/>
    </location>
</feature>
<feature type="compositionally biased region" description="Low complexity" evidence="1">
    <location>
        <begin position="114"/>
        <end position="127"/>
    </location>
</feature>
<feature type="compositionally biased region" description="Basic and acidic residues" evidence="1">
    <location>
        <begin position="1207"/>
        <end position="1218"/>
    </location>
</feature>
<feature type="compositionally biased region" description="Polar residues" evidence="1">
    <location>
        <begin position="1"/>
        <end position="15"/>
    </location>
</feature>
<feature type="compositionally biased region" description="Polar residues" evidence="1">
    <location>
        <begin position="591"/>
        <end position="600"/>
    </location>
</feature>
<feature type="compositionally biased region" description="Basic residues" evidence="1">
    <location>
        <begin position="1447"/>
        <end position="1459"/>
    </location>
</feature>
<feature type="region of interest" description="Disordered" evidence="1">
    <location>
        <begin position="781"/>
        <end position="800"/>
    </location>
</feature>
<feature type="compositionally biased region" description="Polar residues" evidence="1">
    <location>
        <begin position="1490"/>
        <end position="1501"/>
    </location>
</feature>
<feature type="region of interest" description="Disordered" evidence="1">
    <location>
        <begin position="1"/>
        <end position="27"/>
    </location>
</feature>
<reference evidence="3" key="1">
    <citation type="journal article" date="2018" name="Nat. Microbiol.">
        <title>Leveraging single-cell genomics to expand the fungal tree of life.</title>
        <authorList>
            <person name="Ahrendt S.R."/>
            <person name="Quandt C.A."/>
            <person name="Ciobanu D."/>
            <person name="Clum A."/>
            <person name="Salamov A."/>
            <person name="Andreopoulos B."/>
            <person name="Cheng J.F."/>
            <person name="Woyke T."/>
            <person name="Pelin A."/>
            <person name="Henrissat B."/>
            <person name="Reynolds N.K."/>
            <person name="Benny G.L."/>
            <person name="Smith M.E."/>
            <person name="James T.Y."/>
            <person name="Grigoriev I.V."/>
        </authorList>
    </citation>
    <scope>NUCLEOTIDE SEQUENCE [LARGE SCALE GENOMIC DNA]</scope>
    <source>
        <strain evidence="3">RSA 468</strain>
    </source>
</reference>
<feature type="region of interest" description="Disordered" evidence="1">
    <location>
        <begin position="1194"/>
        <end position="1255"/>
    </location>
</feature>
<feature type="region of interest" description="Disordered" evidence="1">
    <location>
        <begin position="73"/>
        <end position="137"/>
    </location>
</feature>
<accession>A0A4P9ZZM5</accession>
<keyword evidence="3" id="KW-1185">Reference proteome</keyword>
<protein>
    <submittedName>
        <fullName evidence="2">Uncharacterized protein</fullName>
    </submittedName>
</protein>
<feature type="region of interest" description="Disordered" evidence="1">
    <location>
        <begin position="1012"/>
        <end position="1081"/>
    </location>
</feature>
<organism evidence="2 3">
    <name type="scientific">Dimargaris cristalligena</name>
    <dbReference type="NCBI Taxonomy" id="215637"/>
    <lineage>
        <taxon>Eukaryota</taxon>
        <taxon>Fungi</taxon>
        <taxon>Fungi incertae sedis</taxon>
        <taxon>Zoopagomycota</taxon>
        <taxon>Kickxellomycotina</taxon>
        <taxon>Dimargaritomycetes</taxon>
        <taxon>Dimargaritales</taxon>
        <taxon>Dimargaritaceae</taxon>
        <taxon>Dimargaris</taxon>
    </lineage>
</organism>
<feature type="compositionally biased region" description="Low complexity" evidence="1">
    <location>
        <begin position="787"/>
        <end position="800"/>
    </location>
</feature>
<feature type="region of interest" description="Disordered" evidence="1">
    <location>
        <begin position="176"/>
        <end position="206"/>
    </location>
</feature>
<feature type="region of interest" description="Disordered" evidence="1">
    <location>
        <begin position="1382"/>
        <end position="1401"/>
    </location>
</feature>
<evidence type="ECO:0000256" key="1">
    <source>
        <dbReference type="SAM" id="MobiDB-lite"/>
    </source>
</evidence>
<feature type="compositionally biased region" description="Polar residues" evidence="1">
    <location>
        <begin position="826"/>
        <end position="837"/>
    </location>
</feature>
<feature type="compositionally biased region" description="Polar residues" evidence="1">
    <location>
        <begin position="1106"/>
        <end position="1123"/>
    </location>
</feature>
<feature type="region of interest" description="Disordered" evidence="1">
    <location>
        <begin position="752"/>
        <end position="771"/>
    </location>
</feature>
<feature type="region of interest" description="Disordered" evidence="1">
    <location>
        <begin position="819"/>
        <end position="879"/>
    </location>
</feature>
<feature type="region of interest" description="Disordered" evidence="1">
    <location>
        <begin position="1639"/>
        <end position="1658"/>
    </location>
</feature>
<dbReference type="Proteomes" id="UP000268162">
    <property type="component" value="Unassembled WGS sequence"/>
</dbReference>
<gene>
    <name evidence="2" type="ORF">BJ085DRAFT_31290</name>
</gene>
<name>A0A4P9ZZM5_9FUNG</name>
<proteinExistence type="predicted"/>
<dbReference type="EMBL" id="ML002372">
    <property type="protein sequence ID" value="RKP38402.1"/>
    <property type="molecule type" value="Genomic_DNA"/>
</dbReference>
<evidence type="ECO:0000313" key="2">
    <source>
        <dbReference type="EMBL" id="RKP38402.1"/>
    </source>
</evidence>
<feature type="compositionally biased region" description="Low complexity" evidence="1">
    <location>
        <begin position="363"/>
        <end position="394"/>
    </location>
</feature>
<feature type="region of interest" description="Disordered" evidence="1">
    <location>
        <begin position="1438"/>
        <end position="1609"/>
    </location>
</feature>
<feature type="region of interest" description="Disordered" evidence="1">
    <location>
        <begin position="1673"/>
        <end position="1694"/>
    </location>
</feature>
<feature type="compositionally biased region" description="Basic and acidic residues" evidence="1">
    <location>
        <begin position="1047"/>
        <end position="1063"/>
    </location>
</feature>
<feature type="region of interest" description="Disordered" evidence="1">
    <location>
        <begin position="363"/>
        <end position="413"/>
    </location>
</feature>
<feature type="compositionally biased region" description="Low complexity" evidence="1">
    <location>
        <begin position="1679"/>
        <end position="1692"/>
    </location>
</feature>
<feature type="compositionally biased region" description="Basic and acidic residues" evidence="1">
    <location>
        <begin position="1022"/>
        <end position="1031"/>
    </location>
</feature>
<feature type="region of interest" description="Disordered" evidence="1">
    <location>
        <begin position="1100"/>
        <end position="1146"/>
    </location>
</feature>
<sequence length="1785" mass="189761">MTDSGHPNLSYSQGSAGSGKPPTFHALLQSPSTYYHHLPSPKKPGLALLHEPHAIVSPIPATAAVVVMGRDGASHACSSPDLPSPRPHRLCDSQGSLQSDGTVYDPLGLEEMGHPSPSSPTHNNHSTASTKGMAAASWSTIKRKVTQKFSLRRLRQPSESDWERRVNHWIQQEEDAVAAETAGQQDSPSPLVPPPTVSMASATGTGMGSNGSVPLLCTAPQPLRPTVGGGIPLGSGGVSHRSFSPESIVNVQVCSSDCDQPDYYQGLTYIGSLRRAPTDQLRVLNPPTVSASPSSDSLAQAGEIGVAGGKLAVGPSVSKGTPKARNRLLSFDGSKYRIPTMSIQNRSLAQSGWGLARIRSPKTSTAANIPTTSTSATATTTTSVADSTASSRTTVVGLPTTGRTPSPANSANTPFAVFQRDRAQYAEEGVDITAKLGGLLPADVNPHHSPTDEAYLSWTTYGTASMDDELRERFLALCPEAKLPQSRRSLSIADNTANSAVDRWMDGMDDNNGGSDVSVATTAAASHASVAPSVGTGMGMGAAHSTSTSGPTKLLHQVEELTTQIMSRMRGASQLKKSTSGYSKSHKTPAPTISTSAPWPIQPSDTEFPTAYAISPATATLPNGVPLVPIEQAALGLSQASLPLPTSPGAPPSSPREGMFIQVGPSGPPVAVKARSDASQNTEMVATTPVVSTLAETPGVQSGRPASGQVLPPYLSEPHLPIAKRMQKAMTMDILDGNRSLPLNLREFAPSSPITKPFRSPQLKPSPVMPPKSAYRLVTPIQRPISPEESTTTPTTTTSVSVATAKNVPVAMGFSSLLKNPMESLPPTSTSTITNREIGNGNEQEGEGEGQASASSSTFGVRTRASLERPPLPPSLGMVPRRATEPIYRTPLVSSDTIPPPQLLTLSRQQFEVSRPQIWTLSRSSQPCMTNSATHSVTEAEVRSGADMEASILSDGELVSDLAGLNLTNLCMDPLENLAGEGTSEEEDMAVEKFGGLLSHLSRSYASLPLASPQPSVMAQKPHLDQTHDDTNESGMLDTADLNASVMEHRETSSSEEYDRGVGVEDQPMSPSAESAGPLYLANPSRGSRSFVPAATATVPLAPAGSPSTVTEVPCGNQKSPSPVNADGGVSLHPPPGSTATSPSTHEWMSHPEFRALVQDLAKSIYQSALTSARQRLAEGQSIHRLSIDELGFSAAQGPDSSSIASPREEKRDSVVTEKEEDDEIVEKLLNMTTPKREKLESLTQSLADSEPEESVEYPSAPSLAEVVAEPASIQASECAHRTSVVSIEAHPVTSPTADTEVLCETEKSVEAAELDVEATGTISVTILAETLSTESPVEENHDSSDEGAVLTVVTDLLPHPMEQSTRPISAVQPAAVLASMPGPPARQSGGTFGPNRNSADLSIRASLPAPARLSSQFKERIRRSAYRSSFMLARLHYQISAPQQPPRRRQFASQRRSRRDSVHPTAAPPRLSTAGLPTPTAEPKMAIVGSSNNGWDSSDTGFPEPPLINSNSGEDESEDGGDVSPTLGNQRTHRLRSSIRLSSIRHPAHYQPNPSFTIGDDDNDDDDDDDDENENDTEEWGVRDRISEFERKHSDMDTPTNQKPLQDQDRAAHRVSALNALILKDAVRRSIQALRECTPGWDSTGSPPRGSWNARMSNNPNVAAAYQRLAGPATANGSSSSTGDVRSSSISHHYHHYRQSKAAPRLTLPFKLIDNDAEFEMLGQMLQQAELLATANGGTMDSDWLEPSDLNDYQIPAYISDVFHESIVADSLSSLRREFQGQRY</sequence>
<evidence type="ECO:0000313" key="3">
    <source>
        <dbReference type="Proteomes" id="UP000268162"/>
    </source>
</evidence>
<feature type="region of interest" description="Disordered" evidence="1">
    <location>
        <begin position="574"/>
        <end position="600"/>
    </location>
</feature>
<feature type="compositionally biased region" description="Acidic residues" evidence="1">
    <location>
        <begin position="1560"/>
        <end position="1580"/>
    </location>
</feature>
<feature type="compositionally biased region" description="Polar residues" evidence="1">
    <location>
        <begin position="401"/>
        <end position="413"/>
    </location>
</feature>